<evidence type="ECO:0000256" key="8">
    <source>
        <dbReference type="ARBA" id="ARBA00023237"/>
    </source>
</evidence>
<evidence type="ECO:0000256" key="9">
    <source>
        <dbReference type="ARBA" id="ARBA00033063"/>
    </source>
</evidence>
<dbReference type="Pfam" id="PF17243">
    <property type="entry name" value="POTRA_TamA_1"/>
    <property type="match status" value="1"/>
</dbReference>
<feature type="signal peptide" evidence="11">
    <location>
        <begin position="1"/>
        <end position="20"/>
    </location>
</feature>
<dbReference type="Gene3D" id="3.10.20.310">
    <property type="entry name" value="membrane protein fhac"/>
    <property type="match status" value="3"/>
</dbReference>
<evidence type="ECO:0000259" key="12">
    <source>
        <dbReference type="Pfam" id="PF01103"/>
    </source>
</evidence>
<dbReference type="InterPro" id="IPR000184">
    <property type="entry name" value="Bac_surfAg_D15"/>
</dbReference>
<comment type="subunit">
    <text evidence="10">Interacts with TamB to form the translocation and assembly module (TAM).</text>
</comment>
<keyword evidence="5" id="KW-0812">Transmembrane</keyword>
<evidence type="ECO:0000256" key="10">
    <source>
        <dbReference type="ARBA" id="ARBA00093548"/>
    </source>
</evidence>
<dbReference type="InterPro" id="IPR039910">
    <property type="entry name" value="D15-like"/>
</dbReference>
<proteinExistence type="inferred from homology"/>
<name>A0A4U1B9U9_9GAMM</name>
<dbReference type="AlphaFoldDB" id="A0A4U1B9U9"/>
<reference evidence="14 15" key="1">
    <citation type="submission" date="2019-04" db="EMBL/GenBank/DDBJ databases">
        <authorList>
            <person name="Hwang J.C."/>
        </authorList>
    </citation>
    <scope>NUCLEOTIDE SEQUENCE [LARGE SCALE GENOMIC DNA]</scope>
    <source>
        <strain evidence="14 15">IMCC35001</strain>
    </source>
</reference>
<dbReference type="Gene3D" id="2.40.160.50">
    <property type="entry name" value="membrane protein fhac: a member of the omp85/tpsb transporter family"/>
    <property type="match status" value="1"/>
</dbReference>
<evidence type="ECO:0000256" key="4">
    <source>
        <dbReference type="ARBA" id="ARBA00022452"/>
    </source>
</evidence>
<dbReference type="OrthoDB" id="9803054at2"/>
<feature type="domain" description="Bacterial surface antigen (D15)" evidence="12">
    <location>
        <begin position="311"/>
        <end position="618"/>
    </location>
</feature>
<evidence type="ECO:0000256" key="7">
    <source>
        <dbReference type="ARBA" id="ARBA00023136"/>
    </source>
</evidence>
<dbReference type="Pfam" id="PF01103">
    <property type="entry name" value="Omp85"/>
    <property type="match status" value="1"/>
</dbReference>
<keyword evidence="7" id="KW-0472">Membrane</keyword>
<dbReference type="RefSeq" id="WP_136854527.1">
    <property type="nucleotide sequence ID" value="NZ_SWCI01000018.1"/>
</dbReference>
<evidence type="ECO:0000256" key="11">
    <source>
        <dbReference type="SAM" id="SignalP"/>
    </source>
</evidence>
<accession>A0A4U1B9U9</accession>
<dbReference type="GO" id="GO:0009279">
    <property type="term" value="C:cell outer membrane"/>
    <property type="evidence" value="ECO:0007669"/>
    <property type="project" value="UniProtKB-SubCell"/>
</dbReference>
<comment type="similarity">
    <text evidence="2">Belongs to the TamA family.</text>
</comment>
<evidence type="ECO:0000256" key="3">
    <source>
        <dbReference type="ARBA" id="ARBA00015419"/>
    </source>
</evidence>
<keyword evidence="15" id="KW-1185">Reference proteome</keyword>
<feature type="chain" id="PRO_5020798530" description="Translocation and assembly module subunit TamA" evidence="11">
    <location>
        <begin position="21"/>
        <end position="621"/>
    </location>
</feature>
<dbReference type="InterPro" id="IPR035243">
    <property type="entry name" value="TamA_POTRA_Dom_1"/>
</dbReference>
<comment type="subcellular location">
    <subcellularLocation>
        <location evidence="1">Cell outer membrane</location>
    </subcellularLocation>
</comment>
<gene>
    <name evidence="14" type="ORF">FCL40_17215</name>
</gene>
<dbReference type="GO" id="GO:0009306">
    <property type="term" value="P:protein secretion"/>
    <property type="evidence" value="ECO:0007669"/>
    <property type="project" value="TreeGrafter"/>
</dbReference>
<evidence type="ECO:0000256" key="2">
    <source>
        <dbReference type="ARBA" id="ARBA00010248"/>
    </source>
</evidence>
<dbReference type="GO" id="GO:0097347">
    <property type="term" value="C:TAM protein secretion complex"/>
    <property type="evidence" value="ECO:0007669"/>
    <property type="project" value="TreeGrafter"/>
</dbReference>
<sequence length="621" mass="69821">MKPGAALLWLLLCTCMPLQAANLFTLPLLGGDGESTSDTQQGEGERKRKFRLLKERKQSEEPLVKLIIAGAPEPLQRNIELYLTPLPLSGAERNAFVFTLEERARNALAALGYYNSQLQIDVDRSQTIWPIRIQVTPGEPVRYRFVMLWLEGDAKQDPAMAALVEEAEIRPGQVLHHGHYQRLKNRILSEGLMRGYFDGKFAVSKVEVNRDTNVADLTLIYDSGTRYRLGRVTFSPFELDPELLDAMIPFESGAPYAASTLARFNSNLLSAGYFGDVRVLPYTDRAVDYQVPLEVQLSPAARHTVDLGLGFTTDTGARATATWRTPKINEAGHSQELTLELSKNPQMNFHYRIPLDHPLNDLLVINALVERDQYGNIDSEQYGLRVGRQTRLGDDWLRNYYLRWLQERWGTGGEDFQSKLILPGLSWSKTKRWGSPLDPRRGFRQIYSIEVASDSAGSDVTQAQFRGQFKWVDTPWDNHRVVLRFDGGLTKVDNADLERVPPSMRFFAGGDTSIRGFSYQSLGPTVEVIDDEGNSRDAVVGGRYLAVASFEYQYYLNDSWRLATFIDGGNAFSTDQFTAVYSVGVGLHWISPVGPIKLDVGYGISEDNPPWRIHITIGADL</sequence>
<keyword evidence="4" id="KW-1134">Transmembrane beta strand</keyword>
<protein>
    <recommendedName>
        <fullName evidence="3">Translocation and assembly module subunit TamA</fullName>
    </recommendedName>
    <alternativeName>
        <fullName evidence="9">Autotransporter assembly factor TamA</fullName>
    </alternativeName>
</protein>
<evidence type="ECO:0000313" key="15">
    <source>
        <dbReference type="Proteomes" id="UP000305674"/>
    </source>
</evidence>
<dbReference type="EMBL" id="SWCI01000018">
    <property type="protein sequence ID" value="TKB46794.1"/>
    <property type="molecule type" value="Genomic_DNA"/>
</dbReference>
<dbReference type="Proteomes" id="UP000305674">
    <property type="component" value="Unassembled WGS sequence"/>
</dbReference>
<evidence type="ECO:0000256" key="5">
    <source>
        <dbReference type="ARBA" id="ARBA00022692"/>
    </source>
</evidence>
<organism evidence="14 15">
    <name type="scientific">Ferrimonas sediminicola</name>
    <dbReference type="NCBI Taxonomy" id="2569538"/>
    <lineage>
        <taxon>Bacteria</taxon>
        <taxon>Pseudomonadati</taxon>
        <taxon>Pseudomonadota</taxon>
        <taxon>Gammaproteobacteria</taxon>
        <taxon>Alteromonadales</taxon>
        <taxon>Ferrimonadaceae</taxon>
        <taxon>Ferrimonas</taxon>
    </lineage>
</organism>
<keyword evidence="6 11" id="KW-0732">Signal</keyword>
<comment type="caution">
    <text evidence="14">The sequence shown here is derived from an EMBL/GenBank/DDBJ whole genome shotgun (WGS) entry which is preliminary data.</text>
</comment>
<evidence type="ECO:0000256" key="6">
    <source>
        <dbReference type="ARBA" id="ARBA00022729"/>
    </source>
</evidence>
<dbReference type="PANTHER" id="PTHR12815">
    <property type="entry name" value="SORTING AND ASSEMBLY MACHINERY SAMM50 PROTEIN FAMILY MEMBER"/>
    <property type="match status" value="1"/>
</dbReference>
<evidence type="ECO:0000256" key="1">
    <source>
        <dbReference type="ARBA" id="ARBA00004442"/>
    </source>
</evidence>
<evidence type="ECO:0000259" key="13">
    <source>
        <dbReference type="Pfam" id="PF17243"/>
    </source>
</evidence>
<evidence type="ECO:0000313" key="14">
    <source>
        <dbReference type="EMBL" id="TKB46794.1"/>
    </source>
</evidence>
<feature type="domain" description="TamA POTRA" evidence="13">
    <location>
        <begin position="68"/>
        <end position="137"/>
    </location>
</feature>
<keyword evidence="8" id="KW-0998">Cell outer membrane</keyword>
<dbReference type="PANTHER" id="PTHR12815:SF47">
    <property type="entry name" value="TRANSLOCATION AND ASSEMBLY MODULE SUBUNIT TAMA"/>
    <property type="match status" value="1"/>
</dbReference>